<organism evidence="1 2">
    <name type="scientific">Corchorus olitorius</name>
    <dbReference type="NCBI Taxonomy" id="93759"/>
    <lineage>
        <taxon>Eukaryota</taxon>
        <taxon>Viridiplantae</taxon>
        <taxon>Streptophyta</taxon>
        <taxon>Embryophyta</taxon>
        <taxon>Tracheophyta</taxon>
        <taxon>Spermatophyta</taxon>
        <taxon>Magnoliopsida</taxon>
        <taxon>eudicotyledons</taxon>
        <taxon>Gunneridae</taxon>
        <taxon>Pentapetalae</taxon>
        <taxon>rosids</taxon>
        <taxon>malvids</taxon>
        <taxon>Malvales</taxon>
        <taxon>Malvaceae</taxon>
        <taxon>Grewioideae</taxon>
        <taxon>Apeibeae</taxon>
        <taxon>Corchorus</taxon>
    </lineage>
</organism>
<dbReference type="EMBL" id="AWUE01014039">
    <property type="protein sequence ID" value="OMP05317.1"/>
    <property type="molecule type" value="Genomic_DNA"/>
</dbReference>
<name>A0A1R3KDZ3_9ROSI</name>
<dbReference type="AlphaFoldDB" id="A0A1R3KDZ3"/>
<dbReference type="Proteomes" id="UP000187203">
    <property type="component" value="Unassembled WGS sequence"/>
</dbReference>
<evidence type="ECO:0000313" key="2">
    <source>
        <dbReference type="Proteomes" id="UP000187203"/>
    </source>
</evidence>
<reference evidence="2" key="1">
    <citation type="submission" date="2013-09" db="EMBL/GenBank/DDBJ databases">
        <title>Corchorus olitorius genome sequencing.</title>
        <authorList>
            <person name="Alam M."/>
            <person name="Haque M.S."/>
            <person name="Islam M.S."/>
            <person name="Emdad E.M."/>
            <person name="Islam M.M."/>
            <person name="Ahmed B."/>
            <person name="Halim A."/>
            <person name="Hossen Q.M.M."/>
            <person name="Hossain M.Z."/>
            <person name="Ahmed R."/>
            <person name="Khan M.M."/>
            <person name="Islam R."/>
            <person name="Rashid M.M."/>
            <person name="Khan S.A."/>
            <person name="Rahman M.S."/>
            <person name="Alam M."/>
            <person name="Yahiya A.S."/>
            <person name="Khan M.S."/>
            <person name="Azam M.S."/>
            <person name="Haque T."/>
            <person name="Lashkar M.Z.H."/>
            <person name="Akhand A.I."/>
            <person name="Morshed G."/>
            <person name="Roy S."/>
            <person name="Uddin K.S."/>
            <person name="Rabeya T."/>
            <person name="Hossain A.S."/>
            <person name="Chowdhury A."/>
            <person name="Snigdha A.R."/>
            <person name="Mortoza M.S."/>
            <person name="Matin S.A."/>
            <person name="Hoque S.M.E."/>
            <person name="Islam M.K."/>
            <person name="Roy D.K."/>
            <person name="Haider R."/>
            <person name="Moosa M.M."/>
            <person name="Elias S.M."/>
            <person name="Hasan A.M."/>
            <person name="Jahan S."/>
            <person name="Shafiuddin M."/>
            <person name="Mahmood N."/>
            <person name="Shommy N.S."/>
        </authorList>
    </citation>
    <scope>NUCLEOTIDE SEQUENCE [LARGE SCALE GENOMIC DNA]</scope>
    <source>
        <strain evidence="2">cv. O-4</strain>
    </source>
</reference>
<keyword evidence="2" id="KW-1185">Reference proteome</keyword>
<evidence type="ECO:0000313" key="1">
    <source>
        <dbReference type="EMBL" id="OMP05317.1"/>
    </source>
</evidence>
<proteinExistence type="predicted"/>
<protein>
    <submittedName>
        <fullName evidence="1">DNA gyrase subunit B</fullName>
    </submittedName>
</protein>
<comment type="caution">
    <text evidence="1">The sequence shown here is derived from an EMBL/GenBank/DDBJ whole genome shotgun (WGS) entry which is preliminary data.</text>
</comment>
<gene>
    <name evidence="1" type="ORF">COLO4_08928</name>
</gene>
<sequence length="105" mass="12236">MLLLALLRLDLSLGLPEKALRCAKQHYPNRDFKHSDLPPPPSDPSYFQICVSPLSFISMHHWKTPKRQETKTHFYADGLMPWSGWCSKQPRADLTIFGKETRREE</sequence>
<accession>A0A1R3KDZ3</accession>